<feature type="region of interest" description="Disordered" evidence="1">
    <location>
        <begin position="29"/>
        <end position="59"/>
    </location>
</feature>
<name>A0A7J7IQ09_9RHOD</name>
<keyword evidence="2" id="KW-0472">Membrane</keyword>
<proteinExistence type="predicted"/>
<keyword evidence="2" id="KW-1133">Transmembrane helix</keyword>
<evidence type="ECO:0000256" key="1">
    <source>
        <dbReference type="SAM" id="MobiDB-lite"/>
    </source>
</evidence>
<feature type="transmembrane region" description="Helical" evidence="2">
    <location>
        <begin position="67"/>
        <end position="87"/>
    </location>
</feature>
<protein>
    <submittedName>
        <fullName evidence="3">Uncharacterized protein</fullName>
    </submittedName>
</protein>
<evidence type="ECO:0000313" key="3">
    <source>
        <dbReference type="EMBL" id="KAF6004627.1"/>
    </source>
</evidence>
<accession>A0A7J7IQ09</accession>
<gene>
    <name evidence="3" type="ORF">F1559_004823</name>
</gene>
<evidence type="ECO:0000256" key="2">
    <source>
        <dbReference type="SAM" id="Phobius"/>
    </source>
</evidence>
<feature type="compositionally biased region" description="Polar residues" evidence="1">
    <location>
        <begin position="30"/>
        <end position="59"/>
    </location>
</feature>
<reference evidence="3 4" key="1">
    <citation type="journal article" date="2020" name="J. Phycol.">
        <title>Comparative genome analysis reveals Cyanidiococcus gen. nov., a new extremophilic red algal genus sister to Cyanidioschyzon (Cyanidioschyzonaceae, Rhodophyta).</title>
        <authorList>
            <person name="Liu S.-L."/>
            <person name="Chiang Y.-R."/>
            <person name="Yoon H.S."/>
            <person name="Fu H.-Y."/>
        </authorList>
    </citation>
    <scope>NUCLEOTIDE SEQUENCE [LARGE SCALE GENOMIC DNA]</scope>
    <source>
        <strain evidence="3 4">THAL066</strain>
    </source>
</reference>
<keyword evidence="2" id="KW-0812">Transmembrane</keyword>
<dbReference type="OrthoDB" id="10518704at2759"/>
<evidence type="ECO:0000313" key="4">
    <source>
        <dbReference type="Proteomes" id="UP000530660"/>
    </source>
</evidence>
<dbReference type="AlphaFoldDB" id="A0A7J7IQ09"/>
<dbReference type="Proteomes" id="UP000530660">
    <property type="component" value="Unassembled WGS sequence"/>
</dbReference>
<sequence>MTRARIERGASQRWRVSLSDEAKKEAEKLLTSNETSQRLEESTSNGHVTEQTSIRTSGGFSPKAQRLLIYLAISTTIILGLIPLSLYVGPPLTGAGFADPKLKYLDSAPTIAFLVGYLGFIFVDRSLARPLMVILGISAVLSTISVKISELKLLKADNETAFLVFTIPLGVYFAIQTLWNDGPRQDSDSWGSPSDTKGSEEDHEA</sequence>
<keyword evidence="4" id="KW-1185">Reference proteome</keyword>
<organism evidence="3 4">
    <name type="scientific">Cyanidiococcus yangmingshanensis</name>
    <dbReference type="NCBI Taxonomy" id="2690220"/>
    <lineage>
        <taxon>Eukaryota</taxon>
        <taxon>Rhodophyta</taxon>
        <taxon>Bangiophyceae</taxon>
        <taxon>Cyanidiales</taxon>
        <taxon>Cyanidiaceae</taxon>
        <taxon>Cyanidiococcus</taxon>
    </lineage>
</organism>
<comment type="caution">
    <text evidence="3">The sequence shown here is derived from an EMBL/GenBank/DDBJ whole genome shotgun (WGS) entry which is preliminary data.</text>
</comment>
<dbReference type="EMBL" id="VWRR01000003">
    <property type="protein sequence ID" value="KAF6004627.1"/>
    <property type="molecule type" value="Genomic_DNA"/>
</dbReference>
<feature type="region of interest" description="Disordered" evidence="1">
    <location>
        <begin position="183"/>
        <end position="205"/>
    </location>
</feature>
<feature type="transmembrane region" description="Helical" evidence="2">
    <location>
        <begin position="160"/>
        <end position="179"/>
    </location>
</feature>
<feature type="transmembrane region" description="Helical" evidence="2">
    <location>
        <begin position="107"/>
        <end position="123"/>
    </location>
</feature>